<dbReference type="AlphaFoldDB" id="A0A4Y9YZ42"/>
<keyword evidence="5 8" id="KW-1133">Transmembrane helix</keyword>
<feature type="transmembrane region" description="Helical" evidence="8">
    <location>
        <begin position="155"/>
        <end position="174"/>
    </location>
</feature>
<comment type="similarity">
    <text evidence="2">Belongs to the short-chain dehydrogenases/reductases (SDR) family.</text>
</comment>
<evidence type="ECO:0008006" key="11">
    <source>
        <dbReference type="Google" id="ProtNLM"/>
    </source>
</evidence>
<dbReference type="FunFam" id="3.40.50.720:FF:000084">
    <property type="entry name" value="Short-chain dehydrogenase reductase"/>
    <property type="match status" value="1"/>
</dbReference>
<proteinExistence type="inferred from homology"/>
<reference evidence="9 10" key="1">
    <citation type="submission" date="2019-01" db="EMBL/GenBank/DDBJ databases">
        <title>Genome sequencing of the rare red list fungi Fomitopsis rosea.</title>
        <authorList>
            <person name="Buettner E."/>
            <person name="Kellner H."/>
        </authorList>
    </citation>
    <scope>NUCLEOTIDE SEQUENCE [LARGE SCALE GENOMIC DNA]</scope>
    <source>
        <strain evidence="9 10">DSM 105464</strain>
    </source>
</reference>
<evidence type="ECO:0000256" key="7">
    <source>
        <dbReference type="ARBA" id="ARBA00023136"/>
    </source>
</evidence>
<dbReference type="InterPro" id="IPR036291">
    <property type="entry name" value="NAD(P)-bd_dom_sf"/>
</dbReference>
<sequence length="743" mass="78993">MTDSKGEIRKLSQLSQAPRSLLRKLGLSFFLFGLINNVLYVIILSAALDLVPPSTPKGIIAFCNIFPSLLVKLGWPYLLRGRVRYAMRLVGCAAVSVLGMWPIHAAAGHMLRVVLISCDYHGFFTNADGAVGLGELTFLQLSTRYHPPSVAGHSVGYFASGTGAAGLVGAFLWWELRGLGVRTGVGLSSVLPLVIPLTYFLLLPKPSAVSSVDLPSTTLPDSVVAAEYTALSSNEEDALGQVPVQDTAAIGAKTGVGVALSMEDKWRLVKPLVGRYMMPLFCVYLFEYTINQGIAPTLIYPVPTPAEYPLMSKIIHSIRDYYPLWQLVYQASVFLSRSTLSLGLPPLPAALLSVPAIVQAFVLLILALESAVGLFDGGGDGGALAFGLVFGLISIEGICGGLAYVNVYHRVNQEADAQGVTLDTEESRERARQEREFKIGSIGIADGAGILLASIVSVPTEMKLCHLNIPSLFNVQGKVAVVTGGGSGIGTMIAAAYVQNGAKVYIAARKEKQLKDVCDTLNAKGPGSCHYFIADLSTKAGCDKLAASIKERESKVDILVNNSGISWGARYEDFPEVGWDRVLALNVKSIFYLTVALTDVLAKDATSHEPARVINISSIAGLTPIPYDDRLTGGNGAGLWSYNTSKAAVNHLTTQLASTLTSKHITVNAILPGIFPSKMTAFGFNRSGEDKMSKENPSGRLGDPRDMAGVALFLASPAAAYVTGTHIVVDGGDVISTKAKAKL</sequence>
<dbReference type="PRINTS" id="PR00080">
    <property type="entry name" value="SDRFAMILY"/>
</dbReference>
<dbReference type="Pfam" id="PF02487">
    <property type="entry name" value="CLN3"/>
    <property type="match status" value="1"/>
</dbReference>
<dbReference type="PRINTS" id="PR00081">
    <property type="entry name" value="GDHRDH"/>
</dbReference>
<dbReference type="InterPro" id="IPR052178">
    <property type="entry name" value="Sec_Metab_Biosynth_SDR"/>
</dbReference>
<evidence type="ECO:0000256" key="5">
    <source>
        <dbReference type="ARBA" id="ARBA00022989"/>
    </source>
</evidence>
<dbReference type="Gene3D" id="3.40.50.720">
    <property type="entry name" value="NAD(P)-binding Rossmann-like Domain"/>
    <property type="match status" value="1"/>
</dbReference>
<name>A0A4Y9YZ42_9APHY</name>
<comment type="caution">
    <text evidence="9">The sequence shown here is derived from an EMBL/GenBank/DDBJ whole genome shotgun (WGS) entry which is preliminary data.</text>
</comment>
<evidence type="ECO:0000256" key="4">
    <source>
        <dbReference type="ARBA" id="ARBA00022857"/>
    </source>
</evidence>
<organism evidence="9 10">
    <name type="scientific">Rhodofomes roseus</name>
    <dbReference type="NCBI Taxonomy" id="34475"/>
    <lineage>
        <taxon>Eukaryota</taxon>
        <taxon>Fungi</taxon>
        <taxon>Dikarya</taxon>
        <taxon>Basidiomycota</taxon>
        <taxon>Agaricomycotina</taxon>
        <taxon>Agaricomycetes</taxon>
        <taxon>Polyporales</taxon>
        <taxon>Rhodofomes</taxon>
    </lineage>
</organism>
<dbReference type="GO" id="GO:0016020">
    <property type="term" value="C:membrane"/>
    <property type="evidence" value="ECO:0007669"/>
    <property type="project" value="InterPro"/>
</dbReference>
<feature type="transmembrane region" description="Helical" evidence="8">
    <location>
        <begin position="383"/>
        <end position="405"/>
    </location>
</feature>
<feature type="transmembrane region" description="Helical" evidence="8">
    <location>
        <begin position="59"/>
        <end position="78"/>
    </location>
</feature>
<keyword evidence="4" id="KW-0521">NADP</keyword>
<dbReference type="EMBL" id="SEKV01000065">
    <property type="protein sequence ID" value="TFY67027.1"/>
    <property type="molecule type" value="Genomic_DNA"/>
</dbReference>
<protein>
    <recommendedName>
        <fullName evidence="11">NAD(P)-dependent dehydrogenase (Short-subunit alcohol dehydrogenase family)</fullName>
    </recommendedName>
</protein>
<evidence type="ECO:0000256" key="8">
    <source>
        <dbReference type="SAM" id="Phobius"/>
    </source>
</evidence>
<feature type="transmembrane region" description="Helical" evidence="8">
    <location>
        <begin position="347"/>
        <end position="368"/>
    </location>
</feature>
<dbReference type="InterPro" id="IPR002347">
    <property type="entry name" value="SDR_fam"/>
</dbReference>
<evidence type="ECO:0000256" key="6">
    <source>
        <dbReference type="ARBA" id="ARBA00023002"/>
    </source>
</evidence>
<gene>
    <name evidence="9" type="ORF">EVJ58_g1885</name>
</gene>
<evidence type="ECO:0000256" key="2">
    <source>
        <dbReference type="ARBA" id="ARBA00006484"/>
    </source>
</evidence>
<comment type="subcellular location">
    <subcellularLocation>
        <location evidence="1">Endomembrane system</location>
        <topology evidence="1">Multi-pass membrane protein</topology>
    </subcellularLocation>
</comment>
<dbReference type="Pfam" id="PF13561">
    <property type="entry name" value="adh_short_C2"/>
    <property type="match status" value="1"/>
</dbReference>
<accession>A0A4Y9YZ42</accession>
<keyword evidence="6" id="KW-0560">Oxidoreductase</keyword>
<evidence type="ECO:0000256" key="1">
    <source>
        <dbReference type="ARBA" id="ARBA00004127"/>
    </source>
</evidence>
<dbReference type="STRING" id="34475.A0A4Y9YZ42"/>
<evidence type="ECO:0000256" key="3">
    <source>
        <dbReference type="ARBA" id="ARBA00022692"/>
    </source>
</evidence>
<dbReference type="PANTHER" id="PTHR43618">
    <property type="entry name" value="7-ALPHA-HYDROXYSTEROID DEHYDROGENASE"/>
    <property type="match status" value="1"/>
</dbReference>
<dbReference type="PROSITE" id="PS00061">
    <property type="entry name" value="ADH_SHORT"/>
    <property type="match status" value="1"/>
</dbReference>
<dbReference type="Proteomes" id="UP000298390">
    <property type="component" value="Unassembled WGS sequence"/>
</dbReference>
<dbReference type="InterPro" id="IPR020904">
    <property type="entry name" value="Sc_DH/Rdtase_CS"/>
</dbReference>
<dbReference type="GO" id="GO:0016491">
    <property type="term" value="F:oxidoreductase activity"/>
    <property type="evidence" value="ECO:0007669"/>
    <property type="project" value="UniProtKB-KW"/>
</dbReference>
<keyword evidence="7 8" id="KW-0472">Membrane</keyword>
<evidence type="ECO:0000313" key="10">
    <source>
        <dbReference type="Proteomes" id="UP000298390"/>
    </source>
</evidence>
<dbReference type="InterPro" id="IPR003492">
    <property type="entry name" value="Battenin_disease_Cln3"/>
</dbReference>
<feature type="transmembrane region" description="Helical" evidence="8">
    <location>
        <begin position="21"/>
        <end position="47"/>
    </location>
</feature>
<evidence type="ECO:0000313" key="9">
    <source>
        <dbReference type="EMBL" id="TFY67027.1"/>
    </source>
</evidence>
<feature type="transmembrane region" description="Helical" evidence="8">
    <location>
        <begin position="180"/>
        <end position="202"/>
    </location>
</feature>
<dbReference type="GO" id="GO:0012505">
    <property type="term" value="C:endomembrane system"/>
    <property type="evidence" value="ECO:0007669"/>
    <property type="project" value="UniProtKB-SubCell"/>
</dbReference>
<feature type="transmembrane region" description="Helical" evidence="8">
    <location>
        <begin position="437"/>
        <end position="458"/>
    </location>
</feature>
<dbReference type="SUPFAM" id="SSF51735">
    <property type="entry name" value="NAD(P)-binding Rossmann-fold domains"/>
    <property type="match status" value="1"/>
</dbReference>
<keyword evidence="3 8" id="KW-0812">Transmembrane</keyword>
<dbReference type="PANTHER" id="PTHR43618:SF8">
    <property type="entry name" value="7ALPHA-HYDROXYSTEROID DEHYDROGENASE"/>
    <property type="match status" value="1"/>
</dbReference>